<gene>
    <name evidence="2" type="ORF">OMK_01492</name>
</gene>
<dbReference type="HOGENOM" id="CLU_1641123_0_0_9"/>
<sequence>MDYMHWYTNNKKITIPLIILIILFLLLYMSLSQIKKQHELNSNTEYGTQQPMQNTENLQRTTRKKISTEKGITIVTDNISVIAIDDATIYSVYTYEQQDTFTNYLVVADFLSKDGAFVIKNYNNLDIDYKEFPFSSELKELLKKQADITIQNNIETILNVK</sequence>
<keyword evidence="1" id="KW-0812">Transmembrane</keyword>
<proteinExistence type="predicted"/>
<name>S1ND95_9ENTE</name>
<dbReference type="Proteomes" id="UP000014127">
    <property type="component" value="Unassembled WGS sequence"/>
</dbReference>
<evidence type="ECO:0000313" key="2">
    <source>
        <dbReference type="EMBL" id="EOT41321.1"/>
    </source>
</evidence>
<dbReference type="EMBL" id="AHYR01000005">
    <property type="protein sequence ID" value="EOT41321.1"/>
    <property type="molecule type" value="Genomic_DNA"/>
</dbReference>
<protein>
    <recommendedName>
        <fullName evidence="4">DUF4825 domain-containing protein</fullName>
    </recommendedName>
</protein>
<evidence type="ECO:0008006" key="4">
    <source>
        <dbReference type="Google" id="ProtNLM"/>
    </source>
</evidence>
<organism evidence="2 3">
    <name type="scientific">Enterococcus dispar ATCC 51266</name>
    <dbReference type="NCBI Taxonomy" id="1139219"/>
    <lineage>
        <taxon>Bacteria</taxon>
        <taxon>Bacillati</taxon>
        <taxon>Bacillota</taxon>
        <taxon>Bacilli</taxon>
        <taxon>Lactobacillales</taxon>
        <taxon>Enterococcaceae</taxon>
        <taxon>Enterococcus</taxon>
    </lineage>
</organism>
<feature type="transmembrane region" description="Helical" evidence="1">
    <location>
        <begin position="13"/>
        <end position="31"/>
    </location>
</feature>
<evidence type="ECO:0000313" key="3">
    <source>
        <dbReference type="Proteomes" id="UP000014127"/>
    </source>
</evidence>
<keyword evidence="3" id="KW-1185">Reference proteome</keyword>
<evidence type="ECO:0000256" key="1">
    <source>
        <dbReference type="SAM" id="Phobius"/>
    </source>
</evidence>
<keyword evidence="1" id="KW-1133">Transmembrane helix</keyword>
<keyword evidence="1" id="KW-0472">Membrane</keyword>
<accession>S1ND95</accession>
<dbReference type="AlphaFoldDB" id="S1ND95"/>
<reference evidence="2 3" key="1">
    <citation type="submission" date="2013-03" db="EMBL/GenBank/DDBJ databases">
        <title>The Genome Sequence of Enterococcus dispar ATCC_51266 (Illumina only assembly).</title>
        <authorList>
            <consortium name="The Broad Institute Genomics Platform"/>
            <consortium name="The Broad Institute Genome Sequencing Center for Infectious Disease"/>
            <person name="Earl A."/>
            <person name="Russ C."/>
            <person name="Gilmore M."/>
            <person name="Surin D."/>
            <person name="Walker B."/>
            <person name="Young S."/>
            <person name="Zeng Q."/>
            <person name="Gargeya S."/>
            <person name="Fitzgerald M."/>
            <person name="Haas B."/>
            <person name="Abouelleil A."/>
            <person name="Allen A.W."/>
            <person name="Alvarado L."/>
            <person name="Arachchi H.M."/>
            <person name="Berlin A.M."/>
            <person name="Chapman S.B."/>
            <person name="Gainer-Dewar J."/>
            <person name="Goldberg J."/>
            <person name="Griggs A."/>
            <person name="Gujja S."/>
            <person name="Hansen M."/>
            <person name="Howarth C."/>
            <person name="Imamovic A."/>
            <person name="Ireland A."/>
            <person name="Larimer J."/>
            <person name="McCowan C."/>
            <person name="Murphy C."/>
            <person name="Pearson M."/>
            <person name="Poon T.W."/>
            <person name="Priest M."/>
            <person name="Roberts A."/>
            <person name="Saif S."/>
            <person name="Shea T."/>
            <person name="Sisk P."/>
            <person name="Sykes S."/>
            <person name="Wortman J."/>
            <person name="Nusbaum C."/>
            <person name="Birren B."/>
        </authorList>
    </citation>
    <scope>NUCLEOTIDE SEQUENCE [LARGE SCALE GENOMIC DNA]</scope>
    <source>
        <strain evidence="2 3">ATCC 51266</strain>
    </source>
</reference>
<comment type="caution">
    <text evidence="2">The sequence shown here is derived from an EMBL/GenBank/DDBJ whole genome shotgun (WGS) entry which is preliminary data.</text>
</comment>
<dbReference type="RefSeq" id="WP_016172663.1">
    <property type="nucleotide sequence ID" value="NZ_ASWK01000001.1"/>
</dbReference>